<reference evidence="16" key="1">
    <citation type="submission" date="2018-06" db="EMBL/GenBank/DDBJ databases">
        <authorList>
            <person name="Cea G.-C."/>
            <person name="William W."/>
        </authorList>
    </citation>
    <scope>NUCLEOTIDE SEQUENCE [LARGE SCALE GENOMIC DNA]</scope>
    <source>
        <strain evidence="16">DB21MT-2</strain>
    </source>
</reference>
<evidence type="ECO:0000256" key="7">
    <source>
        <dbReference type="ARBA" id="ARBA00022800"/>
    </source>
</evidence>
<dbReference type="InterPro" id="IPR006674">
    <property type="entry name" value="HD_domain"/>
</dbReference>
<feature type="binding site" evidence="13">
    <location>
        <position position="23"/>
    </location>
    <ligand>
        <name>Mg(2+)</name>
        <dbReference type="ChEBI" id="CHEBI:18420"/>
    </ligand>
</feature>
<evidence type="ECO:0000256" key="6">
    <source>
        <dbReference type="ARBA" id="ARBA00022741"/>
    </source>
</evidence>
<dbReference type="AlphaFoldDB" id="A0A330M260"/>
<dbReference type="NCBIfam" id="NF008137">
    <property type="entry name" value="PRK10885.1"/>
    <property type="match status" value="1"/>
</dbReference>
<dbReference type="SUPFAM" id="SSF81891">
    <property type="entry name" value="Poly A polymerase C-terminal region-like"/>
    <property type="match status" value="1"/>
</dbReference>
<dbReference type="HAMAP" id="MF_01261">
    <property type="entry name" value="CCA_bact_type1"/>
    <property type="match status" value="1"/>
</dbReference>
<dbReference type="GO" id="GO:0004112">
    <property type="term" value="F:cyclic-nucleotide phosphodiesterase activity"/>
    <property type="evidence" value="ECO:0007669"/>
    <property type="project" value="UniProtKB-UniRule"/>
</dbReference>
<dbReference type="KEGG" id="sbk:SHEWBE_1578"/>
<feature type="binding site" evidence="13">
    <location>
        <position position="137"/>
    </location>
    <ligand>
        <name>CTP</name>
        <dbReference type="ChEBI" id="CHEBI:37563"/>
    </ligand>
</feature>
<dbReference type="GO" id="GO:0000049">
    <property type="term" value="F:tRNA binding"/>
    <property type="evidence" value="ECO:0007669"/>
    <property type="project" value="UniProtKB-UniRule"/>
</dbReference>
<feature type="binding site" evidence="13">
    <location>
        <position position="91"/>
    </location>
    <ligand>
        <name>ATP</name>
        <dbReference type="ChEBI" id="CHEBI:30616"/>
    </ligand>
</feature>
<feature type="binding site" evidence="13">
    <location>
        <position position="11"/>
    </location>
    <ligand>
        <name>ATP</name>
        <dbReference type="ChEBI" id="CHEBI:30616"/>
    </ligand>
</feature>
<dbReference type="FunFam" id="1.10.3090.10:FF:000001">
    <property type="entry name" value="Multifunctional CCA protein"/>
    <property type="match status" value="1"/>
</dbReference>
<evidence type="ECO:0000313" key="15">
    <source>
        <dbReference type="EMBL" id="SQH75544.1"/>
    </source>
</evidence>
<evidence type="ECO:0000256" key="13">
    <source>
        <dbReference type="HAMAP-Rule" id="MF_01261"/>
    </source>
</evidence>
<dbReference type="InterPro" id="IPR032828">
    <property type="entry name" value="PolyA_RNA-bd"/>
</dbReference>
<feature type="binding site" evidence="13">
    <location>
        <position position="21"/>
    </location>
    <ligand>
        <name>Mg(2+)</name>
        <dbReference type="ChEBI" id="CHEBI:18420"/>
    </ligand>
</feature>
<comment type="similarity">
    <text evidence="13">Belongs to the tRNA nucleotidyltransferase/poly(A) polymerase family. Bacterial CCA-adding enzyme type 1 subfamily.</text>
</comment>
<comment type="catalytic activity">
    <reaction evidence="13">
        <text>a tRNA precursor + 2 CTP + ATP = a tRNA with a 3' CCA end + 3 diphosphate</text>
        <dbReference type="Rhea" id="RHEA:14433"/>
        <dbReference type="Rhea" id="RHEA-COMP:10465"/>
        <dbReference type="Rhea" id="RHEA-COMP:10468"/>
        <dbReference type="ChEBI" id="CHEBI:30616"/>
        <dbReference type="ChEBI" id="CHEBI:33019"/>
        <dbReference type="ChEBI" id="CHEBI:37563"/>
        <dbReference type="ChEBI" id="CHEBI:74896"/>
        <dbReference type="ChEBI" id="CHEBI:83071"/>
        <dbReference type="EC" id="2.7.7.72"/>
    </reaction>
</comment>
<dbReference type="InterPro" id="IPR050124">
    <property type="entry name" value="tRNA_CCA-adding_enzyme"/>
</dbReference>
<keyword evidence="1 13" id="KW-0533">Nickel</keyword>
<evidence type="ECO:0000313" key="16">
    <source>
        <dbReference type="Proteomes" id="UP000250123"/>
    </source>
</evidence>
<dbReference type="GO" id="GO:0001680">
    <property type="term" value="P:tRNA 3'-terminal CCA addition"/>
    <property type="evidence" value="ECO:0007669"/>
    <property type="project" value="UniProtKB-UniRule"/>
</dbReference>
<evidence type="ECO:0000256" key="2">
    <source>
        <dbReference type="ARBA" id="ARBA00022679"/>
    </source>
</evidence>
<dbReference type="Proteomes" id="UP000250123">
    <property type="component" value="Chromosome SHEWBE"/>
</dbReference>
<comment type="cofactor">
    <cofactor evidence="13">
        <name>Mg(2+)</name>
        <dbReference type="ChEBI" id="CHEBI:18420"/>
    </cofactor>
    <text evidence="13">Magnesium is required for nucleotidyltransferase activity.</text>
</comment>
<dbReference type="InterPro" id="IPR012006">
    <property type="entry name" value="CCA_bact"/>
</dbReference>
<dbReference type="EC" id="3.1.3.-" evidence="13"/>
<evidence type="ECO:0000256" key="11">
    <source>
        <dbReference type="ARBA" id="ARBA00022884"/>
    </source>
</evidence>
<comment type="function">
    <text evidence="13">Catalyzes the addition and repair of the essential 3'-terminal CCA sequence in tRNAs without using a nucleic acid template. Adds these three nucleotides in the order of C, C, and A to the tRNA nucleotide-73, using CTP and ATP as substrates and producing inorganic pyrophosphate. tRNA 3'-terminal CCA addition is required both for tRNA processing and repair. Also involved in tRNA surveillance by mediating tandem CCA addition to generate a CCACCA at the 3' terminus of unstable tRNAs. While stable tRNAs receive only 3'-terminal CCA, unstable tRNAs are marked with CCACCA and rapidly degraded.</text>
</comment>
<dbReference type="InterPro" id="IPR003607">
    <property type="entry name" value="HD/PDEase_dom"/>
</dbReference>
<dbReference type="Pfam" id="PF01966">
    <property type="entry name" value="HD"/>
    <property type="match status" value="1"/>
</dbReference>
<keyword evidence="2 13" id="KW-0808">Transferase</keyword>
<sequence>MKIYLVGGAVRDSLLKLPVKDRDYLVVGATQEQMLAKGFHRVGKDFPVFLHPETQQEYALARTERKTGSGYGGFTCHASPDVTLEQDLLRRDLTVNAIAQDDDGKLYDPYGGVDDLNNKLLRHVSDAFIEDPLRVLRVARFAARFHAQGFTIADETLTMMTNISQSGELEALTAERVFQELDKALSTDNPHIFIDVLEQCGALKVLFPEIHALFGVPQPEKWHPEIDTGIHTLMVLEQAAKLTKDNTVRFAALVHDLGKALSPKEHLPKHHGHGQKGLAPIKALCARIKAPNDYRDLALLVSDLHQNIHNIDQLRPETLIKLFDKADLWRKPQRLEQITLACEADAKGRLGFEDEAYPQASYFKHTFEAANAVAVKPIIDAGFKGAEIKQQLHMKRIDIVSEVKKNFHKNAAH</sequence>
<dbReference type="PIRSF" id="PIRSF000813">
    <property type="entry name" value="CCA_bact"/>
    <property type="match status" value="1"/>
</dbReference>
<gene>
    <name evidence="13 15" type="primary">cca</name>
    <name evidence="15" type="ORF">SHEWBE_1578</name>
</gene>
<dbReference type="HAMAP" id="MF_01262">
    <property type="entry name" value="CCA_bact_type2"/>
    <property type="match status" value="1"/>
</dbReference>
<evidence type="ECO:0000256" key="1">
    <source>
        <dbReference type="ARBA" id="ARBA00022596"/>
    </source>
</evidence>
<proteinExistence type="inferred from homology"/>
<feature type="binding site" evidence="13">
    <location>
        <position position="11"/>
    </location>
    <ligand>
        <name>CTP</name>
        <dbReference type="ChEBI" id="CHEBI:37563"/>
    </ligand>
</feature>
<dbReference type="Gene3D" id="3.30.460.10">
    <property type="entry name" value="Beta Polymerase, domain 2"/>
    <property type="match status" value="1"/>
</dbReference>
<dbReference type="GO" id="GO:0004810">
    <property type="term" value="F:CCA tRNA nucleotidyltransferase activity"/>
    <property type="evidence" value="ECO:0007669"/>
    <property type="project" value="UniProtKB-UniRule"/>
</dbReference>
<feature type="binding site" evidence="13">
    <location>
        <position position="91"/>
    </location>
    <ligand>
        <name>CTP</name>
        <dbReference type="ChEBI" id="CHEBI:37563"/>
    </ligand>
</feature>
<dbReference type="PANTHER" id="PTHR47545">
    <property type="entry name" value="MULTIFUNCTIONAL CCA PROTEIN"/>
    <property type="match status" value="1"/>
</dbReference>
<feature type="domain" description="HD" evidence="14">
    <location>
        <begin position="228"/>
        <end position="329"/>
    </location>
</feature>
<evidence type="ECO:0000256" key="12">
    <source>
        <dbReference type="ARBA" id="ARBA00023268"/>
    </source>
</evidence>
<feature type="binding site" evidence="13">
    <location>
        <position position="8"/>
    </location>
    <ligand>
        <name>ATP</name>
        <dbReference type="ChEBI" id="CHEBI:30616"/>
    </ligand>
</feature>
<keyword evidence="7 13" id="KW-0692">RNA repair</keyword>
<dbReference type="GO" id="GO:0160016">
    <property type="term" value="F:CCACCA tRNA nucleotidyltransferase activity"/>
    <property type="evidence" value="ECO:0007669"/>
    <property type="project" value="RHEA"/>
</dbReference>
<evidence type="ECO:0000256" key="10">
    <source>
        <dbReference type="ARBA" id="ARBA00022842"/>
    </source>
</evidence>
<protein>
    <recommendedName>
        <fullName evidence="13">Multifunctional CCA protein</fullName>
    </recommendedName>
    <domain>
        <recommendedName>
            <fullName evidence="13">CCA-adding enzyme</fullName>
            <ecNumber evidence="13">2.7.7.72</ecNumber>
        </recommendedName>
        <alternativeName>
            <fullName evidence="13">CCA tRNA nucleotidyltransferase</fullName>
        </alternativeName>
        <alternativeName>
            <fullName evidence="13">tRNA CCA-pyrophosphorylase</fullName>
        </alternativeName>
        <alternativeName>
            <fullName evidence="13">tRNA adenylyl-/cytidylyl-transferase</fullName>
        </alternativeName>
        <alternativeName>
            <fullName evidence="13">tRNA nucleotidyltransferase</fullName>
        </alternativeName>
        <alternativeName>
            <fullName evidence="13">tRNA-NT</fullName>
        </alternativeName>
    </domain>
    <domain>
        <recommendedName>
            <fullName evidence="13">2'-nucleotidase</fullName>
            <ecNumber evidence="13">3.1.3.-</ecNumber>
        </recommendedName>
    </domain>
    <domain>
        <recommendedName>
            <fullName evidence="13">2',3'-cyclic phosphodiesterase</fullName>
            <ecNumber evidence="13">3.1.4.-</ecNumber>
        </recommendedName>
    </domain>
    <domain>
        <recommendedName>
            <fullName evidence="13">Phosphatase</fullName>
        </recommendedName>
    </domain>
</protein>
<dbReference type="GO" id="GO:0005524">
    <property type="term" value="F:ATP binding"/>
    <property type="evidence" value="ECO:0007669"/>
    <property type="project" value="UniProtKB-UniRule"/>
</dbReference>
<accession>A0A330M260</accession>
<dbReference type="GO" id="GO:0000287">
    <property type="term" value="F:magnesium ion binding"/>
    <property type="evidence" value="ECO:0007669"/>
    <property type="project" value="UniProtKB-UniRule"/>
</dbReference>
<keyword evidence="8 13" id="KW-0378">Hydrolase</keyword>
<evidence type="ECO:0000256" key="5">
    <source>
        <dbReference type="ARBA" id="ARBA00022723"/>
    </source>
</evidence>
<comment type="miscellaneous">
    <text evidence="13">A single active site specifically recognizes both ATP and CTP and is responsible for their addition.</text>
</comment>
<dbReference type="Gene3D" id="1.10.3090.10">
    <property type="entry name" value="cca-adding enzyme, domain 2"/>
    <property type="match status" value="1"/>
</dbReference>
<dbReference type="PANTHER" id="PTHR47545:SF1">
    <property type="entry name" value="MULTIFUNCTIONAL CCA PROTEIN"/>
    <property type="match status" value="1"/>
</dbReference>
<dbReference type="EMBL" id="LS483452">
    <property type="protein sequence ID" value="SQH75544.1"/>
    <property type="molecule type" value="Genomic_DNA"/>
</dbReference>
<keyword evidence="5 13" id="KW-0479">Metal-binding</keyword>
<evidence type="ECO:0000256" key="4">
    <source>
        <dbReference type="ARBA" id="ARBA00022695"/>
    </source>
</evidence>
<keyword evidence="4 13" id="KW-0548">Nucleotidyltransferase</keyword>
<dbReference type="InterPro" id="IPR043519">
    <property type="entry name" value="NT_sf"/>
</dbReference>
<comment type="catalytic activity">
    <reaction evidence="13">
        <text>a tRNA with a 3' CCA end + 2 CTP + ATP = a tRNA with a 3' CCACCA end + 3 diphosphate</text>
        <dbReference type="Rhea" id="RHEA:76235"/>
        <dbReference type="Rhea" id="RHEA-COMP:10468"/>
        <dbReference type="Rhea" id="RHEA-COMP:18655"/>
        <dbReference type="ChEBI" id="CHEBI:30616"/>
        <dbReference type="ChEBI" id="CHEBI:33019"/>
        <dbReference type="ChEBI" id="CHEBI:37563"/>
        <dbReference type="ChEBI" id="CHEBI:83071"/>
        <dbReference type="ChEBI" id="CHEBI:195187"/>
    </reaction>
</comment>
<dbReference type="GO" id="GO:0016791">
    <property type="term" value="F:phosphatase activity"/>
    <property type="evidence" value="ECO:0007669"/>
    <property type="project" value="UniProtKB-UniRule"/>
</dbReference>
<dbReference type="GO" id="GO:0042245">
    <property type="term" value="P:RNA repair"/>
    <property type="evidence" value="ECO:0007669"/>
    <property type="project" value="UniProtKB-KW"/>
</dbReference>
<dbReference type="EC" id="3.1.4.-" evidence="13"/>
<feature type="binding site" evidence="13">
    <location>
        <position position="8"/>
    </location>
    <ligand>
        <name>CTP</name>
        <dbReference type="ChEBI" id="CHEBI:37563"/>
    </ligand>
</feature>
<keyword evidence="6 13" id="KW-0547">Nucleotide-binding</keyword>
<dbReference type="Pfam" id="PF12627">
    <property type="entry name" value="PolyA_pol_RNAbd"/>
    <property type="match status" value="1"/>
</dbReference>
<feature type="binding site" evidence="13">
    <location>
        <position position="140"/>
    </location>
    <ligand>
        <name>CTP</name>
        <dbReference type="ChEBI" id="CHEBI:37563"/>
    </ligand>
</feature>
<feature type="binding site" evidence="13">
    <location>
        <position position="140"/>
    </location>
    <ligand>
        <name>ATP</name>
        <dbReference type="ChEBI" id="CHEBI:30616"/>
    </ligand>
</feature>
<dbReference type="RefSeq" id="WP_112352033.1">
    <property type="nucleotide sequence ID" value="NZ_LS483452.1"/>
</dbReference>
<dbReference type="OrthoDB" id="9805698at2"/>
<dbReference type="InterPro" id="IPR002646">
    <property type="entry name" value="PolA_pol_head_dom"/>
</dbReference>
<keyword evidence="10 13" id="KW-0460">Magnesium</keyword>
<name>A0A330M260_9GAMM</name>
<comment type="cofactor">
    <cofactor evidence="13">
        <name>Ni(2+)</name>
        <dbReference type="ChEBI" id="CHEBI:49786"/>
    </cofactor>
    <text evidence="13">Nickel for phosphatase activity.</text>
</comment>
<dbReference type="CDD" id="cd05398">
    <property type="entry name" value="NT_ClassII-CCAase"/>
    <property type="match status" value="1"/>
</dbReference>
<evidence type="ECO:0000259" key="14">
    <source>
        <dbReference type="PROSITE" id="PS51831"/>
    </source>
</evidence>
<keyword evidence="9 13" id="KW-0067">ATP-binding</keyword>
<evidence type="ECO:0000256" key="9">
    <source>
        <dbReference type="ARBA" id="ARBA00022840"/>
    </source>
</evidence>
<feature type="binding site" evidence="13">
    <location>
        <position position="137"/>
    </location>
    <ligand>
        <name>ATP</name>
        <dbReference type="ChEBI" id="CHEBI:30616"/>
    </ligand>
</feature>
<dbReference type="SUPFAM" id="SSF81301">
    <property type="entry name" value="Nucleotidyltransferase"/>
    <property type="match status" value="1"/>
</dbReference>
<keyword evidence="3 13" id="KW-0819">tRNA processing</keyword>
<comment type="subunit">
    <text evidence="13">Monomer. Can also form homodimers and oligomers.</text>
</comment>
<keyword evidence="12 13" id="KW-0511">Multifunctional enzyme</keyword>
<comment type="domain">
    <text evidence="13">Comprises two domains: an N-terminal domain containing the nucleotidyltransferase activity and a C-terminal HD domain associated with both phosphodiesterase and phosphatase activities.</text>
</comment>
<dbReference type="PROSITE" id="PS51831">
    <property type="entry name" value="HD"/>
    <property type="match status" value="1"/>
</dbReference>
<evidence type="ECO:0000256" key="8">
    <source>
        <dbReference type="ARBA" id="ARBA00022801"/>
    </source>
</evidence>
<keyword evidence="11 13" id="KW-0694">RNA-binding</keyword>
<dbReference type="SMART" id="SM00471">
    <property type="entry name" value="HDc"/>
    <property type="match status" value="1"/>
</dbReference>
<dbReference type="EC" id="2.7.7.72" evidence="13"/>
<evidence type="ECO:0000256" key="3">
    <source>
        <dbReference type="ARBA" id="ARBA00022694"/>
    </source>
</evidence>
<organism evidence="15 16">
    <name type="scientific">Shewanella benthica</name>
    <dbReference type="NCBI Taxonomy" id="43661"/>
    <lineage>
        <taxon>Bacteria</taxon>
        <taxon>Pseudomonadati</taxon>
        <taxon>Pseudomonadota</taxon>
        <taxon>Gammaproteobacteria</taxon>
        <taxon>Alteromonadales</taxon>
        <taxon>Shewanellaceae</taxon>
        <taxon>Shewanella</taxon>
    </lineage>
</organism>
<dbReference type="Pfam" id="PF01743">
    <property type="entry name" value="PolyA_pol"/>
    <property type="match status" value="1"/>
</dbReference>